<feature type="compositionally biased region" description="Low complexity" evidence="1">
    <location>
        <begin position="58"/>
        <end position="68"/>
    </location>
</feature>
<dbReference type="InterPro" id="IPR049422">
    <property type="entry name" value="VP1/VP3_C"/>
</dbReference>
<sequence length="1251" mass="140980">MPPQPKNTSKSKESIINKSKDKAKKKQTDDDPDDNALEEHTVSNGTDSKERKKEKNKQTQNQKQNQKQSGNTDSEKTDTDIDDSDSESVKQTPTKVQNKNDGKNKSSTTSNRKKGKRPAQSESNDGSDDILGDPTTQHDVNRRLGDDRDTHALRENMIDARKQNIKRTLEIQADEDEKKLAPETQRRHCFESVNTTQLEVPKQFELVDTIDGYVTYHLSKLRYLSHKAFANTPDMVLFSGSMEVFKAERVFVRYRFDESVMYKSKDDNGLTFVEGIPMSTNGITDAGVLSLEHSLTDCFNGIAHILYKIMTDTRVARGVEITNITDTISHKIPYIESSVILNPKPSIVLGSTFSPISWLNKYIIEVLRSSEVRYRYGVISSGNDARTAASLYDHVACNIDQYAASILNINARYLQRNDNIENDLMRILGAYLFEGVTINMGQATQLTPYNTYDPASLTRIIIGSAFLNANFSIIAVTDNYDYFVNANIFSYESKFRFGSDSYTTTQPTRQLDDFLATRVNSVDFGQVNELMALEISPVLKICAFDGKPFINSIDSAVVMLVEIFLFMLTFPNCFDRIKGVVQDTLFDCFKQLCPAEQLVILAQRGKKYTLDENGIRTYMPNSNMTFQNAQDYLFSCYPVLFGDLSGLNAPHIIDIMNAMKPIGERLSDSRATDANFPRLSAHPHHYIPFVYNSTGDSSAFSTTIELYIGILKKAVEACRKLGGGGRSAPAIVSANAFLDNLRTKFVEFDSTMCTLVPLHYQARANTLLNIGDDFTGDFCEFKRTNYALLSNGEIRFELYRGDYINEVNTFKIPTAIVWQLYGHGSSVLMRRAQSRFQGVSYTNVNENIVIPDETVSIARSFDFYRLFERTITPIAMVSAIFSEGVMPDVIDKSRLRDMIKMRNVPGSMLTKLVQAISKNEFDSALGSLYHTNVGTASTSPVCLDPLIRRTSIFTHLPLDFDPNLDNAFLSDILSFLTPVCEERLRVGLAMVLRSPLFKVKQGLRLCKVNLVFQTPDTRALVPPNAIRVSYTTKLFRPTMIRGSPKLVLVLNNTEYADIDKWPLLHINVPYDMHLPESHRNILIMAIEANKAIVDIRHQYFIPIITDNYVDSRCSVKDVLNGAHKVLRIEFADMSGRTDRTAVIPTGQEEYLQYVFPLNDITGDYVIGSLSQFGDDRYPTDTILPRTLGFDTGSLSSNYDLKFTNGSLKLQSPVICMSNVVCIFTKNMMYSDTISYTRTPPLSLFQYAEPNI</sequence>
<feature type="domain" description="Capsid protein VP1/VP3 C-terminal" evidence="2">
    <location>
        <begin position="1090"/>
        <end position="1220"/>
    </location>
</feature>
<proteinExistence type="predicted"/>
<dbReference type="EMBL" id="MH384317">
    <property type="protein sequence ID" value="AWY11120.1"/>
    <property type="molecule type" value="Genomic_RNA"/>
</dbReference>
<accession>A0A2Z4QKW1</accession>
<name>A0A2Z4QKW1_9REOV</name>
<feature type="region of interest" description="Disordered" evidence="1">
    <location>
        <begin position="1"/>
        <end position="150"/>
    </location>
</feature>
<feature type="compositionally biased region" description="Basic and acidic residues" evidence="1">
    <location>
        <begin position="10"/>
        <end position="20"/>
    </location>
</feature>
<feature type="compositionally biased region" description="Basic and acidic residues" evidence="1">
    <location>
        <begin position="37"/>
        <end position="57"/>
    </location>
</feature>
<protein>
    <recommendedName>
        <fullName evidence="2">Capsid protein VP1/VP3 C-terminal domain-containing protein</fullName>
    </recommendedName>
</protein>
<evidence type="ECO:0000259" key="2">
    <source>
        <dbReference type="Pfam" id="PF21416"/>
    </source>
</evidence>
<evidence type="ECO:0000313" key="4">
    <source>
        <dbReference type="EMBL" id="AWY11147.1"/>
    </source>
</evidence>
<evidence type="ECO:0000313" key="3">
    <source>
        <dbReference type="EMBL" id="AWY11120.1"/>
    </source>
</evidence>
<evidence type="ECO:0000256" key="1">
    <source>
        <dbReference type="SAM" id="MobiDB-lite"/>
    </source>
</evidence>
<dbReference type="Pfam" id="PF21416">
    <property type="entry name" value="VP1-like_C"/>
    <property type="match status" value="1"/>
</dbReference>
<feature type="compositionally biased region" description="Basic and acidic residues" evidence="1">
    <location>
        <begin position="139"/>
        <end position="150"/>
    </location>
</feature>
<reference evidence="4" key="1">
    <citation type="submission" date="2018-05" db="EMBL/GenBank/DDBJ databases">
        <title>Lack of effect of Wolbachia wMel on the prevalence and abundance of the RNA virome of Drosophila melanogaster.</title>
        <authorList>
            <person name="Shi M."/>
            <person name="White V.L."/>
            <person name="Schlub T."/>
            <person name="Eden J.-S."/>
            <person name="Hoffmann A.A."/>
            <person name="Holmes E.C."/>
        </authorList>
    </citation>
    <scope>NUCLEOTIDE SEQUENCE</scope>
    <source>
        <strain evidence="4">MEL216T</strain>
        <strain evidence="3">MELminus19643</strain>
    </source>
</reference>
<dbReference type="EMBL" id="MH384340">
    <property type="protein sequence ID" value="AWY11147.1"/>
    <property type="molecule type" value="Genomic_RNA"/>
</dbReference>
<organism evidence="4">
    <name type="scientific">Torrey Pines virus</name>
    <dbReference type="NCBI Taxonomy" id="1654361"/>
    <lineage>
        <taxon>Viruses</taxon>
        <taxon>Riboviria</taxon>
        <taxon>Orthornavirae</taxon>
        <taxon>Duplornaviricota</taxon>
        <taxon>Resentoviricetes</taxon>
        <taxon>Reovirales</taxon>
        <taxon>Spinareoviridae</taxon>
        <taxon>Cypovirus</taxon>
    </lineage>
</organism>